<dbReference type="AlphaFoldDB" id="A0A3P1V654"/>
<dbReference type="Proteomes" id="UP000271272">
    <property type="component" value="Unassembled WGS sequence"/>
</dbReference>
<keyword evidence="2" id="KW-1185">Reference proteome</keyword>
<name>A0A3P1V654_9ACTO</name>
<evidence type="ECO:0000313" key="2">
    <source>
        <dbReference type="Proteomes" id="UP000271272"/>
    </source>
</evidence>
<reference evidence="1 2" key="1">
    <citation type="submission" date="2018-11" db="EMBL/GenBank/DDBJ databases">
        <title>Genomes From Bacteria Associated with the Canine Oral Cavity: a Test Case for Automated Genome-Based Taxonomic Assignment.</title>
        <authorList>
            <person name="Coil D.A."/>
            <person name="Jospin G."/>
            <person name="Darling A.E."/>
            <person name="Wallis C."/>
            <person name="Davis I.J."/>
            <person name="Harris S."/>
            <person name="Eisen J.A."/>
            <person name="Holcombe L.J."/>
            <person name="O'Flynn C."/>
        </authorList>
    </citation>
    <scope>NUCLEOTIDE SEQUENCE [LARGE SCALE GENOMIC DNA]</scope>
    <source>
        <strain evidence="1 2">OH5050</strain>
    </source>
</reference>
<dbReference type="OrthoDB" id="3867913at2"/>
<evidence type="ECO:0000313" key="1">
    <source>
        <dbReference type="EMBL" id="RRD29288.1"/>
    </source>
</evidence>
<proteinExistence type="predicted"/>
<comment type="caution">
    <text evidence="1">The sequence shown here is derived from an EMBL/GenBank/DDBJ whole genome shotgun (WGS) entry which is preliminary data.</text>
</comment>
<organism evidence="1 2">
    <name type="scientific">Actinomyces bowdenii</name>
    <dbReference type="NCBI Taxonomy" id="131109"/>
    <lineage>
        <taxon>Bacteria</taxon>
        <taxon>Bacillati</taxon>
        <taxon>Actinomycetota</taxon>
        <taxon>Actinomycetes</taxon>
        <taxon>Actinomycetales</taxon>
        <taxon>Actinomycetaceae</taxon>
        <taxon>Actinomyces</taxon>
    </lineage>
</organism>
<protein>
    <submittedName>
        <fullName evidence="1">Uncharacterized protein</fullName>
    </submittedName>
</protein>
<gene>
    <name evidence="1" type="ORF">EII10_07210</name>
</gene>
<dbReference type="EMBL" id="RQZC01000009">
    <property type="protein sequence ID" value="RRD29288.1"/>
    <property type="molecule type" value="Genomic_DNA"/>
</dbReference>
<sequence>MHHDLPTVLSLVVTGVLAGCRSLMTIWEYSTDSEALGPEVDKVLLSESTILRGLQDLDPTDLNSLLRCWSCTRTGTIEGRRATVVDSKTKRGAHINNSPGRRTEVLADAPSRLERQVGLL</sequence>
<accession>A0A3P1V654</accession>